<dbReference type="PANTHER" id="PTHR11941:SF130">
    <property type="entry name" value="ENOYL-COA HYDRATASE ECHA12-RELATED"/>
    <property type="match status" value="1"/>
</dbReference>
<name>A0ABY5DN40_9ACTN</name>
<dbReference type="InterPro" id="IPR029045">
    <property type="entry name" value="ClpP/crotonase-like_dom_sf"/>
</dbReference>
<dbReference type="SUPFAM" id="SSF52096">
    <property type="entry name" value="ClpP/crotonase"/>
    <property type="match status" value="1"/>
</dbReference>
<dbReference type="Gene3D" id="3.90.226.10">
    <property type="entry name" value="2-enoyl-CoA Hydratase, Chain A, domain 1"/>
    <property type="match status" value="1"/>
</dbReference>
<dbReference type="PANTHER" id="PTHR11941">
    <property type="entry name" value="ENOYL-COA HYDRATASE-RELATED"/>
    <property type="match status" value="1"/>
</dbReference>
<protein>
    <submittedName>
        <fullName evidence="3">Enoyl-CoA hydratase-related protein</fullName>
    </submittedName>
</protein>
<keyword evidence="2" id="KW-0456">Lyase</keyword>
<organism evidence="3 4">
    <name type="scientific">Paraconexibacter antarcticus</name>
    <dbReference type="NCBI Taxonomy" id="2949664"/>
    <lineage>
        <taxon>Bacteria</taxon>
        <taxon>Bacillati</taxon>
        <taxon>Actinomycetota</taxon>
        <taxon>Thermoleophilia</taxon>
        <taxon>Solirubrobacterales</taxon>
        <taxon>Paraconexibacteraceae</taxon>
        <taxon>Paraconexibacter</taxon>
    </lineage>
</organism>
<gene>
    <name evidence="3" type="ORF">NBH00_13305</name>
</gene>
<dbReference type="CDD" id="cd06558">
    <property type="entry name" value="crotonase-like"/>
    <property type="match status" value="1"/>
</dbReference>
<keyword evidence="4" id="KW-1185">Reference proteome</keyword>
<dbReference type="Pfam" id="PF00378">
    <property type="entry name" value="ECH_1"/>
    <property type="match status" value="1"/>
</dbReference>
<evidence type="ECO:0000313" key="3">
    <source>
        <dbReference type="EMBL" id="UTI62339.1"/>
    </source>
</evidence>
<evidence type="ECO:0000256" key="1">
    <source>
        <dbReference type="ARBA" id="ARBA00005254"/>
    </source>
</evidence>
<dbReference type="RefSeq" id="WP_254569077.1">
    <property type="nucleotide sequence ID" value="NZ_CP098502.1"/>
</dbReference>
<evidence type="ECO:0000256" key="2">
    <source>
        <dbReference type="ARBA" id="ARBA00023239"/>
    </source>
</evidence>
<evidence type="ECO:0000313" key="4">
    <source>
        <dbReference type="Proteomes" id="UP001056035"/>
    </source>
</evidence>
<dbReference type="Gene3D" id="1.10.12.10">
    <property type="entry name" value="Lyase 2-enoyl-coa Hydratase, Chain A, domain 2"/>
    <property type="match status" value="1"/>
</dbReference>
<sequence>MSAERTLSLTRPEPGVLLVTVDRPERLNAMTVGMFDDLEQLALDLRHDPDLRAVVLTGAGRAFCAGYDLDEADELARLSARGMLARQEHGARALEALRGIPQPLIAAVNGAAAGGGFALALAACIRLATPEARFNAAMVRIGMSAGDLGISWLLPRLVSPGIAAEIMYTGRFVGAEEAERIGLVSRVVAGEALLEESLALARTIAANSPFGVQLTKRAFHANLDGLPLRAAMELENRGQALATRGTDMPEALDAFKAKRAPQFTGA</sequence>
<proteinExistence type="inferred from homology"/>
<comment type="similarity">
    <text evidence="1">Belongs to the enoyl-CoA hydratase/isomerase family.</text>
</comment>
<reference evidence="3 4" key="1">
    <citation type="submission" date="2022-06" db="EMBL/GenBank/DDBJ databases">
        <title>Paraconexibacter antarcticus.</title>
        <authorList>
            <person name="Kim C.S."/>
        </authorList>
    </citation>
    <scope>NUCLEOTIDE SEQUENCE [LARGE SCALE GENOMIC DNA]</scope>
    <source>
        <strain evidence="3 4">02-257</strain>
    </source>
</reference>
<dbReference type="Proteomes" id="UP001056035">
    <property type="component" value="Chromosome"/>
</dbReference>
<dbReference type="InterPro" id="IPR014748">
    <property type="entry name" value="Enoyl-CoA_hydra_C"/>
</dbReference>
<dbReference type="InterPro" id="IPR001753">
    <property type="entry name" value="Enoyl-CoA_hydra/iso"/>
</dbReference>
<dbReference type="EMBL" id="CP098502">
    <property type="protein sequence ID" value="UTI62339.1"/>
    <property type="molecule type" value="Genomic_DNA"/>
</dbReference>
<accession>A0ABY5DN40</accession>